<gene>
    <name evidence="1" type="ORF">CGI_10009771</name>
</gene>
<reference evidence="1" key="1">
    <citation type="journal article" date="2012" name="Nature">
        <title>The oyster genome reveals stress adaptation and complexity of shell formation.</title>
        <authorList>
            <person name="Zhang G."/>
            <person name="Fang X."/>
            <person name="Guo X."/>
            <person name="Li L."/>
            <person name="Luo R."/>
            <person name="Xu F."/>
            <person name="Yang P."/>
            <person name="Zhang L."/>
            <person name="Wang X."/>
            <person name="Qi H."/>
            <person name="Xiong Z."/>
            <person name="Que H."/>
            <person name="Xie Y."/>
            <person name="Holland P.W."/>
            <person name="Paps J."/>
            <person name="Zhu Y."/>
            <person name="Wu F."/>
            <person name="Chen Y."/>
            <person name="Wang J."/>
            <person name="Peng C."/>
            <person name="Meng J."/>
            <person name="Yang L."/>
            <person name="Liu J."/>
            <person name="Wen B."/>
            <person name="Zhang N."/>
            <person name="Huang Z."/>
            <person name="Zhu Q."/>
            <person name="Feng Y."/>
            <person name="Mount A."/>
            <person name="Hedgecock D."/>
            <person name="Xu Z."/>
            <person name="Liu Y."/>
            <person name="Domazet-Loso T."/>
            <person name="Du Y."/>
            <person name="Sun X."/>
            <person name="Zhang S."/>
            <person name="Liu B."/>
            <person name="Cheng P."/>
            <person name="Jiang X."/>
            <person name="Li J."/>
            <person name="Fan D."/>
            <person name="Wang W."/>
            <person name="Fu W."/>
            <person name="Wang T."/>
            <person name="Wang B."/>
            <person name="Zhang J."/>
            <person name="Peng Z."/>
            <person name="Li Y."/>
            <person name="Li N."/>
            <person name="Wang J."/>
            <person name="Chen M."/>
            <person name="He Y."/>
            <person name="Tan F."/>
            <person name="Song X."/>
            <person name="Zheng Q."/>
            <person name="Huang R."/>
            <person name="Yang H."/>
            <person name="Du X."/>
            <person name="Chen L."/>
            <person name="Yang M."/>
            <person name="Gaffney P.M."/>
            <person name="Wang S."/>
            <person name="Luo L."/>
            <person name="She Z."/>
            <person name="Ming Y."/>
            <person name="Huang W."/>
            <person name="Zhang S."/>
            <person name="Huang B."/>
            <person name="Zhang Y."/>
            <person name="Qu T."/>
            <person name="Ni P."/>
            <person name="Miao G."/>
            <person name="Wang J."/>
            <person name="Wang Q."/>
            <person name="Steinberg C.E."/>
            <person name="Wang H."/>
            <person name="Li N."/>
            <person name="Qian L."/>
            <person name="Zhang G."/>
            <person name="Li Y."/>
            <person name="Yang H."/>
            <person name="Liu X."/>
            <person name="Wang J."/>
            <person name="Yin Y."/>
            <person name="Wang J."/>
        </authorList>
    </citation>
    <scope>NUCLEOTIDE SEQUENCE [LARGE SCALE GENOMIC DNA]</scope>
    <source>
        <strain evidence="1">05x7-T-G4-1.051#20</strain>
    </source>
</reference>
<dbReference type="AlphaFoldDB" id="K1P6A3"/>
<proteinExistence type="predicted"/>
<organism evidence="1">
    <name type="scientific">Magallana gigas</name>
    <name type="common">Pacific oyster</name>
    <name type="synonym">Crassostrea gigas</name>
    <dbReference type="NCBI Taxonomy" id="29159"/>
    <lineage>
        <taxon>Eukaryota</taxon>
        <taxon>Metazoa</taxon>
        <taxon>Spiralia</taxon>
        <taxon>Lophotrochozoa</taxon>
        <taxon>Mollusca</taxon>
        <taxon>Bivalvia</taxon>
        <taxon>Autobranchia</taxon>
        <taxon>Pteriomorphia</taxon>
        <taxon>Ostreida</taxon>
        <taxon>Ostreoidea</taxon>
        <taxon>Ostreidae</taxon>
        <taxon>Magallana</taxon>
    </lineage>
</organism>
<sequence>MAFPRPLSFGGPVGTRPTHLKENGGECSVCGLVPRTGYLIARDFTTGESAQQGFYRMKPASEDKGHVLDAVTGKSSGNPRILSVIVTEKY</sequence>
<dbReference type="InParanoid" id="K1P6A3"/>
<protein>
    <submittedName>
        <fullName evidence="1">Uncharacterized protein</fullName>
    </submittedName>
</protein>
<evidence type="ECO:0000313" key="1">
    <source>
        <dbReference type="EMBL" id="EKC19082.1"/>
    </source>
</evidence>
<dbReference type="EMBL" id="JH818724">
    <property type="protein sequence ID" value="EKC19082.1"/>
    <property type="molecule type" value="Genomic_DNA"/>
</dbReference>
<dbReference type="HOGENOM" id="CLU_2442996_0_0_1"/>
<name>K1P6A3_MAGGI</name>
<accession>K1P6A3</accession>